<evidence type="ECO:0000256" key="3">
    <source>
        <dbReference type="ARBA" id="ARBA00022490"/>
    </source>
</evidence>
<reference evidence="7 8" key="1">
    <citation type="submission" date="2021-09" db="EMBL/GenBank/DDBJ databases">
        <title>Genomic insights and catalytic innovation underlie evolution of tropane alkaloids biosynthesis.</title>
        <authorList>
            <person name="Wang Y.-J."/>
            <person name="Tian T."/>
            <person name="Huang J.-P."/>
            <person name="Huang S.-X."/>
        </authorList>
    </citation>
    <scope>NUCLEOTIDE SEQUENCE [LARGE SCALE GENOMIC DNA]</scope>
    <source>
        <strain evidence="7">KIB-2018</strain>
        <tissue evidence="7">Leaf</tissue>
    </source>
</reference>
<comment type="subcellular location">
    <subcellularLocation>
        <location evidence="2">Cytoplasm</location>
    </subcellularLocation>
    <subcellularLocation>
        <location evidence="1">Nucleus</location>
    </subcellularLocation>
</comment>
<comment type="caution">
    <text evidence="7">The sequence shown here is derived from an EMBL/GenBank/DDBJ whole genome shotgun (WGS) entry which is preliminary data.</text>
</comment>
<dbReference type="GO" id="GO:0000278">
    <property type="term" value="P:mitotic cell cycle"/>
    <property type="evidence" value="ECO:0007669"/>
    <property type="project" value="InterPro"/>
</dbReference>
<name>A0AAV8TGX4_9ROSI</name>
<dbReference type="InterPro" id="IPR038214">
    <property type="entry name" value="WPP_sf"/>
</dbReference>
<proteinExistence type="predicted"/>
<dbReference type="Proteomes" id="UP001159364">
    <property type="component" value="Linkage Group LG05"/>
</dbReference>
<dbReference type="GO" id="GO:0005634">
    <property type="term" value="C:nucleus"/>
    <property type="evidence" value="ECO:0007669"/>
    <property type="project" value="UniProtKB-SubCell"/>
</dbReference>
<dbReference type="InterPro" id="IPR044692">
    <property type="entry name" value="WPP1/2/3"/>
</dbReference>
<organism evidence="7 8">
    <name type="scientific">Erythroxylum novogranatense</name>
    <dbReference type="NCBI Taxonomy" id="1862640"/>
    <lineage>
        <taxon>Eukaryota</taxon>
        <taxon>Viridiplantae</taxon>
        <taxon>Streptophyta</taxon>
        <taxon>Embryophyta</taxon>
        <taxon>Tracheophyta</taxon>
        <taxon>Spermatophyta</taxon>
        <taxon>Magnoliopsida</taxon>
        <taxon>eudicotyledons</taxon>
        <taxon>Gunneridae</taxon>
        <taxon>Pentapetalae</taxon>
        <taxon>rosids</taxon>
        <taxon>fabids</taxon>
        <taxon>Malpighiales</taxon>
        <taxon>Erythroxylaceae</taxon>
        <taxon>Erythroxylum</taxon>
    </lineage>
</organism>
<keyword evidence="8" id="KW-1185">Reference proteome</keyword>
<evidence type="ECO:0000256" key="2">
    <source>
        <dbReference type="ARBA" id="ARBA00004496"/>
    </source>
</evidence>
<evidence type="ECO:0000259" key="6">
    <source>
        <dbReference type="Pfam" id="PF13943"/>
    </source>
</evidence>
<sequence length="154" mass="17047">MGDQLYSTLRKFENTPKAKGMAETESLQPKLHNSQSPETNTDFALRIWPPSQRTREAVIRRLVETLSSLSAIAHRYGSLPVKDATSAAKTIEEESFSAAASAAAVSDEEDEIRRGIEILQVYSREISKRALEMMKAKAMERRDGVNSSEGTSLS</sequence>
<evidence type="ECO:0000256" key="5">
    <source>
        <dbReference type="SAM" id="MobiDB-lite"/>
    </source>
</evidence>
<dbReference type="GO" id="GO:0048527">
    <property type="term" value="P:lateral root development"/>
    <property type="evidence" value="ECO:0007669"/>
    <property type="project" value="InterPro"/>
</dbReference>
<evidence type="ECO:0000313" key="7">
    <source>
        <dbReference type="EMBL" id="KAJ8765459.1"/>
    </source>
</evidence>
<accession>A0AAV8TGX4</accession>
<feature type="region of interest" description="Disordered" evidence="5">
    <location>
        <begin position="1"/>
        <end position="42"/>
    </location>
</feature>
<dbReference type="AlphaFoldDB" id="A0AAV8TGX4"/>
<protein>
    <recommendedName>
        <fullName evidence="6">WPP domain-containing protein</fullName>
    </recommendedName>
</protein>
<dbReference type="PANTHER" id="PTHR34362">
    <property type="entry name" value="WPP DOMAIN-CONTAINING PROTEIN 1-RELATED"/>
    <property type="match status" value="1"/>
</dbReference>
<feature type="compositionally biased region" description="Polar residues" evidence="5">
    <location>
        <begin position="25"/>
        <end position="42"/>
    </location>
</feature>
<dbReference type="Pfam" id="PF13943">
    <property type="entry name" value="WPP"/>
    <property type="match status" value="1"/>
</dbReference>
<feature type="domain" description="WPP" evidence="6">
    <location>
        <begin position="45"/>
        <end position="141"/>
    </location>
</feature>
<dbReference type="GO" id="GO:0005737">
    <property type="term" value="C:cytoplasm"/>
    <property type="evidence" value="ECO:0007669"/>
    <property type="project" value="UniProtKB-SubCell"/>
</dbReference>
<keyword evidence="4" id="KW-0539">Nucleus</keyword>
<dbReference type="InterPro" id="IPR025265">
    <property type="entry name" value="WPP_dom"/>
</dbReference>
<dbReference type="PANTHER" id="PTHR34362:SF1">
    <property type="entry name" value="WPP DOMAIN-CONTAINING PROTEIN 1-RELATED"/>
    <property type="match status" value="1"/>
</dbReference>
<evidence type="ECO:0000313" key="8">
    <source>
        <dbReference type="Proteomes" id="UP001159364"/>
    </source>
</evidence>
<evidence type="ECO:0000256" key="4">
    <source>
        <dbReference type="ARBA" id="ARBA00023242"/>
    </source>
</evidence>
<evidence type="ECO:0000256" key="1">
    <source>
        <dbReference type="ARBA" id="ARBA00004123"/>
    </source>
</evidence>
<dbReference type="EMBL" id="JAIWQS010000005">
    <property type="protein sequence ID" value="KAJ8765459.1"/>
    <property type="molecule type" value="Genomic_DNA"/>
</dbReference>
<keyword evidence="3" id="KW-0963">Cytoplasm</keyword>
<feature type="compositionally biased region" description="Basic and acidic residues" evidence="5">
    <location>
        <begin position="10"/>
        <end position="22"/>
    </location>
</feature>
<dbReference type="Gene3D" id="1.10.246.200">
    <property type="entry name" value="WPP domain"/>
    <property type="match status" value="1"/>
</dbReference>
<gene>
    <name evidence="7" type="ORF">K2173_014581</name>
</gene>